<reference evidence="1 2" key="1">
    <citation type="submission" date="2024-01" db="EMBL/GenBank/DDBJ databases">
        <title>Genome assemblies of Stephania.</title>
        <authorList>
            <person name="Yang L."/>
        </authorList>
    </citation>
    <scope>NUCLEOTIDE SEQUENCE [LARGE SCALE GENOMIC DNA]</scope>
    <source>
        <strain evidence="1">QJT</strain>
        <tissue evidence="1">Leaf</tissue>
    </source>
</reference>
<evidence type="ECO:0000313" key="2">
    <source>
        <dbReference type="Proteomes" id="UP001417504"/>
    </source>
</evidence>
<proteinExistence type="predicted"/>
<dbReference type="AlphaFoldDB" id="A0AAP0P1F2"/>
<name>A0AAP0P1F2_9MAGN</name>
<comment type="caution">
    <text evidence="1">The sequence shown here is derived from an EMBL/GenBank/DDBJ whole genome shotgun (WGS) entry which is preliminary data.</text>
</comment>
<accession>A0AAP0P1F2</accession>
<keyword evidence="2" id="KW-1185">Reference proteome</keyword>
<protein>
    <submittedName>
        <fullName evidence="1">Uncharacterized protein</fullName>
    </submittedName>
</protein>
<dbReference type="Proteomes" id="UP001417504">
    <property type="component" value="Unassembled WGS sequence"/>
</dbReference>
<dbReference type="EMBL" id="JBBNAE010000005">
    <property type="protein sequence ID" value="KAK9123956.1"/>
    <property type="molecule type" value="Genomic_DNA"/>
</dbReference>
<sequence>MALTLSGNIKHGSYLYPYPMYSLFHVLSTLLVKSCMTCNVCVTCKHCLSTFIIITKEPI</sequence>
<organism evidence="1 2">
    <name type="scientific">Stephania japonica</name>
    <dbReference type="NCBI Taxonomy" id="461633"/>
    <lineage>
        <taxon>Eukaryota</taxon>
        <taxon>Viridiplantae</taxon>
        <taxon>Streptophyta</taxon>
        <taxon>Embryophyta</taxon>
        <taxon>Tracheophyta</taxon>
        <taxon>Spermatophyta</taxon>
        <taxon>Magnoliopsida</taxon>
        <taxon>Ranunculales</taxon>
        <taxon>Menispermaceae</taxon>
        <taxon>Menispermoideae</taxon>
        <taxon>Cissampelideae</taxon>
        <taxon>Stephania</taxon>
    </lineage>
</organism>
<evidence type="ECO:0000313" key="1">
    <source>
        <dbReference type="EMBL" id="KAK9123956.1"/>
    </source>
</evidence>
<gene>
    <name evidence="1" type="ORF">Sjap_013558</name>
</gene>